<dbReference type="InterPro" id="IPR036732">
    <property type="entry name" value="AFP_Neu5c_C_sf"/>
</dbReference>
<sequence>MLDKQIHIQNKIIGKNTPCFIAAEIGINHNGDMNLAKEMILAAKDAGADGVKFQNYYTEDFILDKNLMYEYISKGKKIVETQYEMFKRYELSSSQLKELKRYCDEIGIIFFSTPTSERGIKDLQEIDTPLFKNGSDFLVNIELIEQFAKTKTPLVISTGMATLAEIDDAVRAFEKAGGDELVILHCISSYPASAKDVNLKKIPALESTFNYPIGFSDHTDGIVASLGAVALGACFIEKHFTTDKNLAGPDQHFSSDPKELKELVEAVRILEKSLGTSKITPTQEEEYGRENFRLSCVAKKDLKKGHTLKREDIAFSRPANGLAPKFIQNLIGKSLNNSLSVSEPILFSHIA</sequence>
<protein>
    <submittedName>
        <fullName evidence="2">Sialic acid synthase</fullName>
        <ecNumber evidence="2">2.5.1.56</ecNumber>
    </submittedName>
</protein>
<name>I4APG8_BERLS</name>
<dbReference type="EMBL" id="CP003345">
    <property type="protein sequence ID" value="AFM05853.1"/>
    <property type="molecule type" value="Genomic_DNA"/>
</dbReference>
<organism evidence="2 3">
    <name type="scientific">Bernardetia litoralis (strain ATCC 23117 / DSM 6794 / NBRC 15988 / NCIMB 1366 / Fx l1 / Sio-4)</name>
    <name type="common">Flexibacter litoralis</name>
    <dbReference type="NCBI Taxonomy" id="880071"/>
    <lineage>
        <taxon>Bacteria</taxon>
        <taxon>Pseudomonadati</taxon>
        <taxon>Bacteroidota</taxon>
        <taxon>Cytophagia</taxon>
        <taxon>Cytophagales</taxon>
        <taxon>Bernardetiaceae</taxon>
        <taxon>Bernardetia</taxon>
    </lineage>
</organism>
<dbReference type="PATRIC" id="fig|880071.3.peg.3541"/>
<dbReference type="eggNOG" id="COG2089">
    <property type="taxonomic scope" value="Bacteria"/>
</dbReference>
<dbReference type="PANTHER" id="PTHR42966">
    <property type="entry name" value="N-ACETYLNEURAMINATE SYNTHASE"/>
    <property type="match status" value="1"/>
</dbReference>
<dbReference type="InterPro" id="IPR051690">
    <property type="entry name" value="PseI-like"/>
</dbReference>
<keyword evidence="2" id="KW-0808">Transferase</keyword>
<gene>
    <name evidence="2" type="ordered locus">Fleli_3534</name>
</gene>
<evidence type="ECO:0000259" key="1">
    <source>
        <dbReference type="PROSITE" id="PS50844"/>
    </source>
</evidence>
<dbReference type="Pfam" id="PF03102">
    <property type="entry name" value="NeuB"/>
    <property type="match status" value="1"/>
</dbReference>
<dbReference type="InterPro" id="IPR013132">
    <property type="entry name" value="PseI/NeuA/B-like_N"/>
</dbReference>
<dbReference type="GO" id="GO:0016051">
    <property type="term" value="P:carbohydrate biosynthetic process"/>
    <property type="evidence" value="ECO:0007669"/>
    <property type="project" value="InterPro"/>
</dbReference>
<keyword evidence="3" id="KW-1185">Reference proteome</keyword>
<dbReference type="Pfam" id="PF08666">
    <property type="entry name" value="SAF"/>
    <property type="match status" value="1"/>
</dbReference>
<dbReference type="PROSITE" id="PS50844">
    <property type="entry name" value="AFP_LIKE"/>
    <property type="match status" value="1"/>
</dbReference>
<dbReference type="InterPro" id="IPR006190">
    <property type="entry name" value="SAF_AFP_Neu5Ac"/>
</dbReference>
<dbReference type="InterPro" id="IPR013974">
    <property type="entry name" value="SAF"/>
</dbReference>
<dbReference type="KEGG" id="fli:Fleli_3534"/>
<dbReference type="SUPFAM" id="SSF51569">
    <property type="entry name" value="Aldolase"/>
    <property type="match status" value="1"/>
</dbReference>
<proteinExistence type="predicted"/>
<dbReference type="AlphaFoldDB" id="I4APG8"/>
<evidence type="ECO:0000313" key="2">
    <source>
        <dbReference type="EMBL" id="AFM05853.1"/>
    </source>
</evidence>
<dbReference type="InterPro" id="IPR013785">
    <property type="entry name" value="Aldolase_TIM"/>
</dbReference>
<reference evidence="3" key="1">
    <citation type="submission" date="2012-06" db="EMBL/GenBank/DDBJ databases">
        <title>The complete genome of Flexibacter litoralis DSM 6794.</title>
        <authorList>
            <person name="Lucas S."/>
            <person name="Copeland A."/>
            <person name="Lapidus A."/>
            <person name="Glavina del Rio T."/>
            <person name="Dalin E."/>
            <person name="Tice H."/>
            <person name="Bruce D."/>
            <person name="Goodwin L."/>
            <person name="Pitluck S."/>
            <person name="Peters L."/>
            <person name="Ovchinnikova G."/>
            <person name="Lu M."/>
            <person name="Kyrpides N."/>
            <person name="Mavromatis K."/>
            <person name="Ivanova N."/>
            <person name="Brettin T."/>
            <person name="Detter J.C."/>
            <person name="Han C."/>
            <person name="Larimer F."/>
            <person name="Land M."/>
            <person name="Hauser L."/>
            <person name="Markowitz V."/>
            <person name="Cheng J.-F."/>
            <person name="Hugenholtz P."/>
            <person name="Woyke T."/>
            <person name="Wu D."/>
            <person name="Spring S."/>
            <person name="Lang E."/>
            <person name="Kopitz M."/>
            <person name="Brambilla E."/>
            <person name="Klenk H.-P."/>
            <person name="Eisen J.A."/>
        </authorList>
    </citation>
    <scope>NUCLEOTIDE SEQUENCE [LARGE SCALE GENOMIC DNA]</scope>
    <source>
        <strain evidence="3">ATCC 23117 / DSM 6794 / NBRC 15988 / NCIMB 1366 / Sio-4</strain>
    </source>
</reference>
<dbReference type="EC" id="2.5.1.56" evidence="2"/>
<dbReference type="SMART" id="SM00858">
    <property type="entry name" value="SAF"/>
    <property type="match status" value="1"/>
</dbReference>
<evidence type="ECO:0000313" key="3">
    <source>
        <dbReference type="Proteomes" id="UP000006054"/>
    </source>
</evidence>
<dbReference type="SUPFAM" id="SSF51269">
    <property type="entry name" value="AFP III-like domain"/>
    <property type="match status" value="1"/>
</dbReference>
<dbReference type="OrthoDB" id="9814210at2"/>
<dbReference type="GO" id="GO:0050462">
    <property type="term" value="F:N-acetylneuraminate synthase activity"/>
    <property type="evidence" value="ECO:0007669"/>
    <property type="project" value="UniProtKB-EC"/>
</dbReference>
<dbReference type="RefSeq" id="WP_014799278.1">
    <property type="nucleotide sequence ID" value="NC_018018.1"/>
</dbReference>
<accession>I4APG8</accession>
<dbReference type="CDD" id="cd11615">
    <property type="entry name" value="SAF_NeuB_like"/>
    <property type="match status" value="1"/>
</dbReference>
<feature type="domain" description="AFP-like" evidence="1">
    <location>
        <begin position="295"/>
        <end position="351"/>
    </location>
</feature>
<dbReference type="STRING" id="880071.Fleli_3534"/>
<dbReference type="Gene3D" id="3.20.20.70">
    <property type="entry name" value="Aldolase class I"/>
    <property type="match status" value="1"/>
</dbReference>
<dbReference type="PANTHER" id="PTHR42966:SF1">
    <property type="entry name" value="SIALIC ACID SYNTHASE"/>
    <property type="match status" value="1"/>
</dbReference>
<dbReference type="InterPro" id="IPR057736">
    <property type="entry name" value="SAF_PseI/NeuA/NeuB"/>
</dbReference>
<dbReference type="GO" id="GO:0047444">
    <property type="term" value="F:N-acylneuraminate-9-phosphate synthase activity"/>
    <property type="evidence" value="ECO:0007669"/>
    <property type="project" value="TreeGrafter"/>
</dbReference>
<dbReference type="HOGENOM" id="CLU_040465_0_0_10"/>
<dbReference type="Gene3D" id="3.90.1210.10">
    <property type="entry name" value="Antifreeze-like/N-acetylneuraminic acid synthase C-terminal domain"/>
    <property type="match status" value="1"/>
</dbReference>
<dbReference type="Proteomes" id="UP000006054">
    <property type="component" value="Chromosome"/>
</dbReference>